<protein>
    <submittedName>
        <fullName evidence="2">Class A beta-lactamase-related serine hydrolase</fullName>
    </submittedName>
</protein>
<dbReference type="SUPFAM" id="SSF56601">
    <property type="entry name" value="beta-lactamase/transpeptidase-like"/>
    <property type="match status" value="1"/>
</dbReference>
<dbReference type="OrthoDB" id="846150at2"/>
<accession>A0A3B0C447</accession>
<dbReference type="PANTHER" id="PTHR46825">
    <property type="entry name" value="D-ALANYL-D-ALANINE-CARBOXYPEPTIDASE/ENDOPEPTIDASE AMPH"/>
    <property type="match status" value="1"/>
</dbReference>
<name>A0A3B0C447_9FLAO</name>
<evidence type="ECO:0000313" key="2">
    <source>
        <dbReference type="EMBL" id="RKN78096.1"/>
    </source>
</evidence>
<proteinExistence type="predicted"/>
<dbReference type="InterPro" id="IPR001466">
    <property type="entry name" value="Beta-lactam-related"/>
</dbReference>
<gene>
    <name evidence="2" type="ORF">D7Z94_23090</name>
</gene>
<reference evidence="2 3" key="1">
    <citation type="submission" date="2018-10" db="EMBL/GenBank/DDBJ databases">
        <title>Ulvibacterium marinum gen. nov., sp. nov., a novel marine bacterium of the family Flavobacteriaceae, isolated from a culture of the green alga Ulva prolifera.</title>
        <authorList>
            <person name="Zhang Z."/>
        </authorList>
    </citation>
    <scope>NUCLEOTIDE SEQUENCE [LARGE SCALE GENOMIC DNA]</scope>
    <source>
        <strain evidence="2 3">CCMM003</strain>
    </source>
</reference>
<dbReference type="Proteomes" id="UP000276603">
    <property type="component" value="Unassembled WGS sequence"/>
</dbReference>
<organism evidence="2 3">
    <name type="scientific">Ulvibacterium marinum</name>
    <dbReference type="NCBI Taxonomy" id="2419782"/>
    <lineage>
        <taxon>Bacteria</taxon>
        <taxon>Pseudomonadati</taxon>
        <taxon>Bacteroidota</taxon>
        <taxon>Flavobacteriia</taxon>
        <taxon>Flavobacteriales</taxon>
        <taxon>Flavobacteriaceae</taxon>
        <taxon>Ulvibacterium</taxon>
    </lineage>
</organism>
<keyword evidence="3" id="KW-1185">Reference proteome</keyword>
<dbReference type="GO" id="GO:0016787">
    <property type="term" value="F:hydrolase activity"/>
    <property type="evidence" value="ECO:0007669"/>
    <property type="project" value="UniProtKB-KW"/>
</dbReference>
<comment type="caution">
    <text evidence="2">The sequence shown here is derived from an EMBL/GenBank/DDBJ whole genome shotgun (WGS) entry which is preliminary data.</text>
</comment>
<dbReference type="InterPro" id="IPR050491">
    <property type="entry name" value="AmpC-like"/>
</dbReference>
<keyword evidence="2" id="KW-0378">Hydrolase</keyword>
<feature type="domain" description="Beta-lactamase-related" evidence="1">
    <location>
        <begin position="50"/>
        <end position="407"/>
    </location>
</feature>
<dbReference type="PROSITE" id="PS51257">
    <property type="entry name" value="PROKAR_LIPOPROTEIN"/>
    <property type="match status" value="1"/>
</dbReference>
<sequence>MRNMNRLVLILFMGLVLSCQEKKSSERAQEDTQISTRDSLTRELNQIHEAGFINGFGVALVNQDGILYEAGIGFSDMEGKRAYTENTIQNIGSVSKTLIGIALLKAQEMGKLNLDDPINQYLPFKVNNPNYPKLPLTIRHLATHTSTILDTDFYNAKAYVLKDEQEKSNPDSVKLNENFNAPDSHMPMIDFLEKVLSKKGEWYGKDGFSQNKPGEIYEYSNVGATLAGAILEIAVQKPYSEFTKAHILEPLGMSSSGWAFENIDLTQHSKLYSDPKTEIPWYSLITYPDGGLITSSNNLGIYLSELIKGHSGGGTLLQKESYDELFREQLPAGSFPERDEEDDYDDEYNTGIFMGFTPRGYIGHTGGDPGIATYMFFNPETKIGRILIINTSVSNSGGVDEFYSIWNTLGKYENKLK</sequence>
<dbReference type="PANTHER" id="PTHR46825:SF9">
    <property type="entry name" value="BETA-LACTAMASE-RELATED DOMAIN-CONTAINING PROTEIN"/>
    <property type="match status" value="1"/>
</dbReference>
<evidence type="ECO:0000313" key="3">
    <source>
        <dbReference type="Proteomes" id="UP000276603"/>
    </source>
</evidence>
<dbReference type="Pfam" id="PF00144">
    <property type="entry name" value="Beta-lactamase"/>
    <property type="match status" value="1"/>
</dbReference>
<dbReference type="AlphaFoldDB" id="A0A3B0C447"/>
<dbReference type="Gene3D" id="3.40.710.10">
    <property type="entry name" value="DD-peptidase/beta-lactamase superfamily"/>
    <property type="match status" value="1"/>
</dbReference>
<evidence type="ECO:0000259" key="1">
    <source>
        <dbReference type="Pfam" id="PF00144"/>
    </source>
</evidence>
<dbReference type="InterPro" id="IPR012338">
    <property type="entry name" value="Beta-lactam/transpept-like"/>
</dbReference>
<dbReference type="EMBL" id="RBCJ01000005">
    <property type="protein sequence ID" value="RKN78096.1"/>
    <property type="molecule type" value="Genomic_DNA"/>
</dbReference>